<dbReference type="InterPro" id="IPR027417">
    <property type="entry name" value="P-loop_NTPase"/>
</dbReference>
<dbReference type="PANTHER" id="PTHR30486:SF12">
    <property type="entry name" value="TYPE IV PILUS ATPASE PILU"/>
    <property type="match status" value="1"/>
</dbReference>
<dbReference type="Proteomes" id="UP000184275">
    <property type="component" value="Unassembled WGS sequence"/>
</dbReference>
<gene>
    <name evidence="4" type="ORF">SAMN02745108_02322</name>
    <name evidence="3" type="ORF">SAMN05720469_12920</name>
</gene>
<dbReference type="SUPFAM" id="SSF52540">
    <property type="entry name" value="P-loop containing nucleoside triphosphate hydrolases"/>
    <property type="match status" value="1"/>
</dbReference>
<dbReference type="EMBL" id="FRAW01000029">
    <property type="protein sequence ID" value="SHL01960.1"/>
    <property type="molecule type" value="Genomic_DNA"/>
</dbReference>
<dbReference type="RefSeq" id="WP_073305571.1">
    <property type="nucleotide sequence ID" value="NZ_FRAW01000029.1"/>
</dbReference>
<organism evidence="3 5">
    <name type="scientific">Fibrobacter intestinalis</name>
    <dbReference type="NCBI Taxonomy" id="28122"/>
    <lineage>
        <taxon>Bacteria</taxon>
        <taxon>Pseudomonadati</taxon>
        <taxon>Fibrobacterota</taxon>
        <taxon>Fibrobacteria</taxon>
        <taxon>Fibrobacterales</taxon>
        <taxon>Fibrobacteraceae</taxon>
        <taxon>Fibrobacter</taxon>
    </lineage>
</organism>
<dbReference type="InterPro" id="IPR050921">
    <property type="entry name" value="T4SS_GSP_E_ATPase"/>
</dbReference>
<dbReference type="GO" id="GO:0016887">
    <property type="term" value="F:ATP hydrolysis activity"/>
    <property type="evidence" value="ECO:0007669"/>
    <property type="project" value="InterPro"/>
</dbReference>
<feature type="domain" description="Bacterial type II secretion system protein E" evidence="2">
    <location>
        <begin position="196"/>
        <end position="210"/>
    </location>
</feature>
<protein>
    <submittedName>
        <fullName evidence="3">Twitching motility protein PilT</fullName>
    </submittedName>
</protein>
<dbReference type="Gene3D" id="3.40.50.300">
    <property type="entry name" value="P-loop containing nucleotide triphosphate hydrolases"/>
    <property type="match status" value="1"/>
</dbReference>
<reference evidence="4 6" key="3">
    <citation type="submission" date="2017-02" db="EMBL/GenBank/DDBJ databases">
        <authorList>
            <person name="Peterson S.W."/>
        </authorList>
    </citation>
    <scope>NUCLEOTIDE SEQUENCE [LARGE SCALE GENOMIC DNA]</scope>
    <source>
        <strain evidence="4 6">ATCC 43854</strain>
    </source>
</reference>
<comment type="similarity">
    <text evidence="1">Belongs to the GSP E family.</text>
</comment>
<evidence type="ECO:0000313" key="3">
    <source>
        <dbReference type="EMBL" id="SHL01960.1"/>
    </source>
</evidence>
<proteinExistence type="inferred from homology"/>
<dbReference type="Pfam" id="PF00437">
    <property type="entry name" value="T2SSE"/>
    <property type="match status" value="1"/>
</dbReference>
<dbReference type="InterPro" id="IPR006321">
    <property type="entry name" value="PilT/PilU"/>
</dbReference>
<evidence type="ECO:0000259" key="2">
    <source>
        <dbReference type="PROSITE" id="PS00662"/>
    </source>
</evidence>
<dbReference type="PROSITE" id="PS00662">
    <property type="entry name" value="T2SP_E"/>
    <property type="match status" value="1"/>
</dbReference>
<name>A0A1M6X7I1_9BACT</name>
<dbReference type="InterPro" id="IPR001482">
    <property type="entry name" value="T2SS/T4SS_dom"/>
</dbReference>
<dbReference type="Proteomes" id="UP000190449">
    <property type="component" value="Unassembled WGS sequence"/>
</dbReference>
<accession>A0A1M6X7I1</accession>
<reference evidence="5" key="2">
    <citation type="submission" date="2016-11" db="EMBL/GenBank/DDBJ databases">
        <authorList>
            <person name="Varghese N."/>
            <person name="Submissions S."/>
        </authorList>
    </citation>
    <scope>NUCLEOTIDE SEQUENCE [LARGE SCALE GENOMIC DNA]</scope>
    <source>
        <strain evidence="5">UWOS</strain>
    </source>
</reference>
<dbReference type="EMBL" id="FUWU01000049">
    <property type="protein sequence ID" value="SKA04230.1"/>
    <property type="molecule type" value="Genomic_DNA"/>
</dbReference>
<dbReference type="CDD" id="cd01131">
    <property type="entry name" value="PilT"/>
    <property type="match status" value="1"/>
</dbReference>
<reference evidence="3" key="1">
    <citation type="submission" date="2016-11" db="EMBL/GenBank/DDBJ databases">
        <authorList>
            <person name="Jaros S."/>
            <person name="Januszkiewicz K."/>
            <person name="Wedrychowicz H."/>
        </authorList>
    </citation>
    <scope>NUCLEOTIDE SEQUENCE [LARGE SCALE GENOMIC DNA]</scope>
    <source>
        <strain evidence="3">UWOS</strain>
    </source>
</reference>
<evidence type="ECO:0000313" key="4">
    <source>
        <dbReference type="EMBL" id="SKA04230.1"/>
    </source>
</evidence>
<evidence type="ECO:0000256" key="1">
    <source>
        <dbReference type="ARBA" id="ARBA00006611"/>
    </source>
</evidence>
<evidence type="ECO:0000313" key="5">
    <source>
        <dbReference type="Proteomes" id="UP000184275"/>
    </source>
</evidence>
<keyword evidence="5" id="KW-1185">Reference proteome</keyword>
<accession>A0A1T4QKB1</accession>
<dbReference type="NCBIfam" id="TIGR01420">
    <property type="entry name" value="pilT_fam"/>
    <property type="match status" value="1"/>
</dbReference>
<dbReference type="Gene3D" id="3.30.450.90">
    <property type="match status" value="1"/>
</dbReference>
<dbReference type="GO" id="GO:0005524">
    <property type="term" value="F:ATP binding"/>
    <property type="evidence" value="ECO:0007669"/>
    <property type="project" value="InterPro"/>
</dbReference>
<dbReference type="PANTHER" id="PTHR30486">
    <property type="entry name" value="TWITCHING MOTILITY PROTEIN PILT"/>
    <property type="match status" value="1"/>
</dbReference>
<sequence>MSAVKIEQLLRLMAQKKASDLHIRVGVPPIYRINGKLTKLVDIPIDAATMDEFLTDMMNRDQMNRFESEKECDFAVGARDMGRFRVNVFRQRGSSAMVIRHIKASIPKFEELNLPPVILELAERKRGLVLVTGTTGSGKSTCLASMIDHLNDTVSDNIITVEDPIEYLHRDKKSIVSQREIGVDTNSYANALRSALRQDPDVLLVGEIRDLETMQIALTAADTGHMVFATIHTTNATETIARVLSMYPPHQHDEVRLLLGECLAGIVSLRLLPTVEGQGRVPAAEIMINTAAIRDYIIDKDKTGMIEQAIAEGHMQYHSQTFDQALLDLYAKKLITYEVALAAATNPDDFDLKVRGISGTSDRGWM</sequence>
<dbReference type="STRING" id="28122.SAMN02745108_02322"/>
<evidence type="ECO:0000313" key="6">
    <source>
        <dbReference type="Proteomes" id="UP000190449"/>
    </source>
</evidence>
<dbReference type="AlphaFoldDB" id="A0A1M6X7I1"/>